<dbReference type="Proteomes" id="UP000037023">
    <property type="component" value="Unassembled WGS sequence"/>
</dbReference>
<protein>
    <recommendedName>
        <fullName evidence="3">Adhesin domain-containing protein</fullName>
    </recommendedName>
</protein>
<dbReference type="AlphaFoldDB" id="A0A0L8IZJ7"/>
<dbReference type="EMBL" id="LGUP01000423">
    <property type="protein sequence ID" value="KOG06826.1"/>
    <property type="molecule type" value="Genomic_DNA"/>
</dbReference>
<evidence type="ECO:0000313" key="1">
    <source>
        <dbReference type="EMBL" id="KOG06826.1"/>
    </source>
</evidence>
<dbReference type="RefSeq" id="WP_033201034.1">
    <property type="nucleotide sequence ID" value="NZ_LGUP01000423.1"/>
</dbReference>
<sequence length="223" mass="22819">MQKFATTAEIVAVLDIAAGDIRLVAGERDEVAVEVLPADASKGRDVKAAEGVEVAYEDGVLRVGNTAPKNRLFGESGVVGVTVWLPAGSRVEARTAAGELTGVGRLGEVAFEGAQSEVRLEEVAGGRIVLQAGGITVDRLGGDAEFRTQQGDIRVVEATRGAVTLRTEAGTIDVGAARGTSATLDAGTAYGRITNTLGNTEGADAGLRIHAGTSYGDITARSL</sequence>
<reference evidence="1 2" key="1">
    <citation type="submission" date="2015-06" db="EMBL/GenBank/DDBJ databases">
        <authorList>
            <person name="Hoefler B.C."/>
            <person name="Straight P.D."/>
        </authorList>
    </citation>
    <scope>NUCLEOTIDE SEQUENCE [LARGE SCALE GENOMIC DNA]</scope>
    <source>
        <strain evidence="1 2">NRRL 3427</strain>
    </source>
</reference>
<organism evidence="1 2">
    <name type="scientific">Streptomyces viridochromogenes</name>
    <dbReference type="NCBI Taxonomy" id="1938"/>
    <lineage>
        <taxon>Bacteria</taxon>
        <taxon>Bacillati</taxon>
        <taxon>Actinomycetota</taxon>
        <taxon>Actinomycetes</taxon>
        <taxon>Kitasatosporales</taxon>
        <taxon>Streptomycetaceae</taxon>
        <taxon>Streptomyces</taxon>
    </lineage>
</organism>
<accession>A0A0L8IZJ7</accession>
<proteinExistence type="predicted"/>
<evidence type="ECO:0008006" key="3">
    <source>
        <dbReference type="Google" id="ProtNLM"/>
    </source>
</evidence>
<gene>
    <name evidence="1" type="ORF">ADK34_41475</name>
</gene>
<evidence type="ECO:0000313" key="2">
    <source>
        <dbReference type="Proteomes" id="UP000037023"/>
    </source>
</evidence>
<dbReference type="OrthoDB" id="3252095at2"/>
<dbReference type="PATRIC" id="fig|1938.6.peg.8927"/>
<name>A0A0L8IZJ7_STRVR</name>
<comment type="caution">
    <text evidence="1">The sequence shown here is derived from an EMBL/GenBank/DDBJ whole genome shotgun (WGS) entry which is preliminary data.</text>
</comment>